<dbReference type="Pfam" id="PF16074">
    <property type="entry name" value="PilW"/>
    <property type="match status" value="1"/>
</dbReference>
<dbReference type="NCBIfam" id="TIGR02532">
    <property type="entry name" value="IV_pilin_GFxxxE"/>
    <property type="match status" value="1"/>
</dbReference>
<evidence type="ECO:0000313" key="2">
    <source>
        <dbReference type="EMBL" id="KAA2283914.1"/>
    </source>
</evidence>
<evidence type="ECO:0000313" key="3">
    <source>
        <dbReference type="Proteomes" id="UP000322165"/>
    </source>
</evidence>
<sequence length="369" mass="39069">MRIHRKQPTITRAVQAGFSLIELMIALLIGLLVVAAAGGVFISNKRVYNASETVNRIQEGIRVGFELMSRDIREAGGNPCSASAPVINQMTSGGNDWWANWGDGIRGYSGADAMPGTVAGMGVFGTGVGQRVAGTDAVEINSALGGGIRVVDHAQPSAVVQVTNQGDIQEDDILVICNMDYSFIFQVTALPSSNQIQHNSGTSLNCAQEFQYENPCTGTGASGAFGYCFVPGATPSAQCDGFGRGPAYVARVGSVRWYVGNNARGGRSLYRATISNRSNTNTPDTLHEVYEVVEGIEDLTVTYLEAGENTYTAPAGVADWGQVVAVRIRLDMVGTEGALTASEIQGTDGQVLGRTLTHVVQLRNREAVL</sequence>
<proteinExistence type="predicted"/>
<dbReference type="PROSITE" id="PS00409">
    <property type="entry name" value="PROKAR_NTER_METHYL"/>
    <property type="match status" value="1"/>
</dbReference>
<dbReference type="EMBL" id="VUOD01000014">
    <property type="protein sequence ID" value="KAA2283914.1"/>
    <property type="molecule type" value="Genomic_DNA"/>
</dbReference>
<reference evidence="2 3" key="2">
    <citation type="submission" date="2019-09" db="EMBL/GenBank/DDBJ databases">
        <authorList>
            <person name="Mazur A."/>
        </authorList>
    </citation>
    <scope>NUCLEOTIDE SEQUENCE [LARGE SCALE GENOMIC DNA]</scope>
    <source>
        <strain evidence="2 3">3729k</strain>
    </source>
</reference>
<gene>
    <name evidence="2" type="ORF">F0415_11890</name>
</gene>
<keyword evidence="1" id="KW-0812">Transmembrane</keyword>
<dbReference type="Proteomes" id="UP000322165">
    <property type="component" value="Unassembled WGS sequence"/>
</dbReference>
<accession>A0A5B2Z9N8</accession>
<reference evidence="2 3" key="1">
    <citation type="submission" date="2019-09" db="EMBL/GenBank/DDBJ databases">
        <title>Arenimonas chukotkensis sp. nov., a bacterium isolated from Chukotka hot spring, Arctic region, Russia.</title>
        <authorList>
            <person name="Zayulina K.S."/>
            <person name="Prokofeva M.I."/>
            <person name="Elcheninov A.G."/>
            <person name="Novikov A."/>
            <person name="Kochetkova T.V."/>
            <person name="Kublanov I.V."/>
        </authorList>
    </citation>
    <scope>NUCLEOTIDE SEQUENCE [LARGE SCALE GENOMIC DNA]</scope>
    <source>
        <strain evidence="2 3">3729k</strain>
    </source>
</reference>
<comment type="caution">
    <text evidence="2">The sequence shown here is derived from an EMBL/GenBank/DDBJ whole genome shotgun (WGS) entry which is preliminary data.</text>
</comment>
<dbReference type="AlphaFoldDB" id="A0A5B2Z9N8"/>
<protein>
    <submittedName>
        <fullName evidence="2">Prepilin-type N-terminal cleavage/methylation domain-containing protein</fullName>
    </submittedName>
</protein>
<feature type="transmembrane region" description="Helical" evidence="1">
    <location>
        <begin position="20"/>
        <end position="42"/>
    </location>
</feature>
<evidence type="ECO:0000256" key="1">
    <source>
        <dbReference type="SAM" id="Phobius"/>
    </source>
</evidence>
<dbReference type="Pfam" id="PF07963">
    <property type="entry name" value="N_methyl"/>
    <property type="match status" value="1"/>
</dbReference>
<dbReference type="InterPro" id="IPR032092">
    <property type="entry name" value="PilW"/>
</dbReference>
<dbReference type="GO" id="GO:0043683">
    <property type="term" value="P:type IV pilus assembly"/>
    <property type="evidence" value="ECO:0007669"/>
    <property type="project" value="InterPro"/>
</dbReference>
<dbReference type="RefSeq" id="WP_149861441.1">
    <property type="nucleotide sequence ID" value="NZ_VUOD01000014.1"/>
</dbReference>
<keyword evidence="1" id="KW-0472">Membrane</keyword>
<keyword evidence="3" id="KW-1185">Reference proteome</keyword>
<name>A0A5B2Z9N8_9GAMM</name>
<organism evidence="2 3">
    <name type="scientific">Arenimonas fontis</name>
    <dbReference type="NCBI Taxonomy" id="2608255"/>
    <lineage>
        <taxon>Bacteria</taxon>
        <taxon>Pseudomonadati</taxon>
        <taxon>Pseudomonadota</taxon>
        <taxon>Gammaproteobacteria</taxon>
        <taxon>Lysobacterales</taxon>
        <taxon>Lysobacteraceae</taxon>
        <taxon>Arenimonas</taxon>
    </lineage>
</organism>
<dbReference type="InterPro" id="IPR012902">
    <property type="entry name" value="N_methyl_site"/>
</dbReference>
<keyword evidence="1" id="KW-1133">Transmembrane helix</keyword>